<dbReference type="InterPro" id="IPR044139">
    <property type="entry name" value="CysN_NoDQ_III"/>
</dbReference>
<evidence type="ECO:0000256" key="5">
    <source>
        <dbReference type="ARBA" id="ARBA00022840"/>
    </source>
</evidence>
<dbReference type="Gene3D" id="2.40.30.10">
    <property type="entry name" value="Translation factors"/>
    <property type="match status" value="2"/>
</dbReference>
<dbReference type="Gene3D" id="3.40.50.300">
    <property type="entry name" value="P-loop containing nucleotide triphosphate hydrolases"/>
    <property type="match status" value="1"/>
</dbReference>
<dbReference type="SUPFAM" id="SSF52540">
    <property type="entry name" value="P-loop containing nucleoside triphosphate hydrolases"/>
    <property type="match status" value="1"/>
</dbReference>
<dbReference type="NCBIfam" id="TIGR02034">
    <property type="entry name" value="CysN"/>
    <property type="match status" value="1"/>
</dbReference>
<protein>
    <recommendedName>
        <fullName evidence="1">sulfate adenylyltransferase</fullName>
        <ecNumber evidence="1">2.7.7.4</ecNumber>
    </recommendedName>
</protein>
<keyword evidence="3" id="KW-0548">Nucleotidyltransferase</keyword>
<dbReference type="InterPro" id="IPR041757">
    <property type="entry name" value="CysN_GTP-bd"/>
</dbReference>
<dbReference type="EMBL" id="JAWLNX010000033">
    <property type="protein sequence ID" value="MEB3371815.1"/>
    <property type="molecule type" value="Genomic_DNA"/>
</dbReference>
<dbReference type="PANTHER" id="PTHR23115">
    <property type="entry name" value="TRANSLATION FACTOR"/>
    <property type="match status" value="1"/>
</dbReference>
<dbReference type="InterPro" id="IPR044138">
    <property type="entry name" value="CysN_II"/>
</dbReference>
<dbReference type="CDD" id="cd04095">
    <property type="entry name" value="CysN_NoDQ_III"/>
    <property type="match status" value="1"/>
</dbReference>
<keyword evidence="5" id="KW-0067">ATP-binding</keyword>
<accession>A0ABU6AJW5</accession>
<evidence type="ECO:0000256" key="2">
    <source>
        <dbReference type="ARBA" id="ARBA00022679"/>
    </source>
</evidence>
<dbReference type="Pfam" id="PF00009">
    <property type="entry name" value="GTP_EFTU"/>
    <property type="match status" value="1"/>
</dbReference>
<dbReference type="SUPFAM" id="SSF50465">
    <property type="entry name" value="EF-Tu/eEF-1alpha/eIF2-gamma C-terminal domain"/>
    <property type="match status" value="1"/>
</dbReference>
<dbReference type="PROSITE" id="PS51722">
    <property type="entry name" value="G_TR_2"/>
    <property type="match status" value="1"/>
</dbReference>
<evidence type="ECO:0000256" key="4">
    <source>
        <dbReference type="ARBA" id="ARBA00022741"/>
    </source>
</evidence>
<dbReference type="InterPro" id="IPR009001">
    <property type="entry name" value="Transl_elong_EF1A/Init_IF2_C"/>
</dbReference>
<evidence type="ECO:0000256" key="1">
    <source>
        <dbReference type="ARBA" id="ARBA00012391"/>
    </source>
</evidence>
<reference evidence="8 9" key="1">
    <citation type="submission" date="2023-10" db="EMBL/GenBank/DDBJ databases">
        <title>Saccharopolyspora sp. nov., isolated from mangrove soil.</title>
        <authorList>
            <person name="Lu Y."/>
            <person name="Liu W."/>
        </authorList>
    </citation>
    <scope>NUCLEOTIDE SEQUENCE [LARGE SCALE GENOMIC DNA]</scope>
    <source>
        <strain evidence="8 9">S2-29</strain>
    </source>
</reference>
<gene>
    <name evidence="8" type="ORF">R4I43_30900</name>
</gene>
<keyword evidence="9" id="KW-1185">Reference proteome</keyword>
<feature type="domain" description="Tr-type G" evidence="7">
    <location>
        <begin position="12"/>
        <end position="226"/>
    </location>
</feature>
<dbReference type="Proteomes" id="UP001327093">
    <property type="component" value="Unassembled WGS sequence"/>
</dbReference>
<dbReference type="InterPro" id="IPR031157">
    <property type="entry name" value="G_TR_CS"/>
</dbReference>
<sequence>MTTTEPVFAPADDLLRFATAGAVDDGKSTLIGRLLHDSKSLLADQLEQLEVASRERGDEQQLDLAMLTDGLRAEREQGITIDVAHRYFETARRAFIIADTPGHAQYTRNMVTGASTADLAIVLVDARNGLTEQSRRHAVLAGLLRVPQLVLAVNKMDLVDFDETVFRSITGEFAAFTKQLDLREVTALPISALRGDNVVDRSAAMPWYDGPSLLEHLENVEVAEETGRFRLPVQYALRAQDQDYRGYAGQIVGGSVAPGEEVLHLPSGMRSRVVAVDTADGELERGQAPQSVALRLAEDIDVGRGDVLCSVEQPLVAAEELTASVCWMSPRTPLTPGTRLLLKHTTRVVKAIVTEVRERLDVTTLERGAADSLQLNDIGEITLRLAQPVFCDPYEHNRFTGGAVLIDDASHATVGAVLITDAR</sequence>
<evidence type="ECO:0000259" key="7">
    <source>
        <dbReference type="PROSITE" id="PS51722"/>
    </source>
</evidence>
<evidence type="ECO:0000313" key="8">
    <source>
        <dbReference type="EMBL" id="MEB3371815.1"/>
    </source>
</evidence>
<dbReference type="InterPro" id="IPR009000">
    <property type="entry name" value="Transl_B-barrel_sf"/>
</dbReference>
<dbReference type="InterPro" id="IPR050100">
    <property type="entry name" value="TRAFAC_GTPase_members"/>
</dbReference>
<organism evidence="8 9">
    <name type="scientific">Saccharopolyspora mangrovi</name>
    <dbReference type="NCBI Taxonomy" id="3082379"/>
    <lineage>
        <taxon>Bacteria</taxon>
        <taxon>Bacillati</taxon>
        <taxon>Actinomycetota</taxon>
        <taxon>Actinomycetes</taxon>
        <taxon>Pseudonocardiales</taxon>
        <taxon>Pseudonocardiaceae</taxon>
        <taxon>Saccharopolyspora</taxon>
    </lineage>
</organism>
<dbReference type="PROSITE" id="PS00301">
    <property type="entry name" value="G_TR_1"/>
    <property type="match status" value="1"/>
</dbReference>
<proteinExistence type="predicted"/>
<dbReference type="PRINTS" id="PR00315">
    <property type="entry name" value="ELONGATNFCT"/>
</dbReference>
<comment type="caution">
    <text evidence="8">The sequence shown here is derived from an EMBL/GenBank/DDBJ whole genome shotgun (WGS) entry which is preliminary data.</text>
</comment>
<evidence type="ECO:0000313" key="9">
    <source>
        <dbReference type="Proteomes" id="UP001327093"/>
    </source>
</evidence>
<dbReference type="InterPro" id="IPR011779">
    <property type="entry name" value="SO4_adenylTrfase_lsu"/>
</dbReference>
<dbReference type="InterPro" id="IPR000795">
    <property type="entry name" value="T_Tr_GTP-bd_dom"/>
</dbReference>
<dbReference type="SUPFAM" id="SSF50447">
    <property type="entry name" value="Translation proteins"/>
    <property type="match status" value="1"/>
</dbReference>
<dbReference type="CDD" id="cd03695">
    <property type="entry name" value="CysN_NodQ_II"/>
    <property type="match status" value="1"/>
</dbReference>
<name>A0ABU6AJW5_9PSEU</name>
<dbReference type="RefSeq" id="WP_324269241.1">
    <property type="nucleotide sequence ID" value="NZ_JAWLNX010000033.1"/>
</dbReference>
<dbReference type="InterPro" id="IPR027417">
    <property type="entry name" value="P-loop_NTPase"/>
</dbReference>
<keyword evidence="2" id="KW-0808">Transferase</keyword>
<dbReference type="EC" id="2.7.7.4" evidence="1"/>
<dbReference type="Pfam" id="PF22594">
    <property type="entry name" value="GTP-eEF1A_C"/>
    <property type="match status" value="1"/>
</dbReference>
<dbReference type="CDD" id="cd04166">
    <property type="entry name" value="CysN_ATPS"/>
    <property type="match status" value="1"/>
</dbReference>
<keyword evidence="6" id="KW-0342">GTP-binding</keyword>
<keyword evidence="4" id="KW-0547">Nucleotide-binding</keyword>
<evidence type="ECO:0000256" key="6">
    <source>
        <dbReference type="ARBA" id="ARBA00023134"/>
    </source>
</evidence>
<dbReference type="InterPro" id="IPR054696">
    <property type="entry name" value="GTP-eEF1A_C"/>
</dbReference>
<evidence type="ECO:0000256" key="3">
    <source>
        <dbReference type="ARBA" id="ARBA00022695"/>
    </source>
</evidence>